<feature type="region of interest" description="Disordered" evidence="1">
    <location>
        <begin position="188"/>
        <end position="207"/>
    </location>
</feature>
<reference evidence="2 4" key="2">
    <citation type="journal article" date="2013" name="Nature">
        <title>Insights into bilaterian evolution from three spiralian genomes.</title>
        <authorList>
            <person name="Simakov O."/>
            <person name="Marletaz F."/>
            <person name="Cho S.J."/>
            <person name="Edsinger-Gonzales E."/>
            <person name="Havlak P."/>
            <person name="Hellsten U."/>
            <person name="Kuo D.H."/>
            <person name="Larsson T."/>
            <person name="Lv J."/>
            <person name="Arendt D."/>
            <person name="Savage R."/>
            <person name="Osoegawa K."/>
            <person name="de Jong P."/>
            <person name="Grimwood J."/>
            <person name="Chapman J.A."/>
            <person name="Shapiro H."/>
            <person name="Aerts A."/>
            <person name="Otillar R.P."/>
            <person name="Terry A.Y."/>
            <person name="Boore J.L."/>
            <person name="Grigoriev I.V."/>
            <person name="Lindberg D.R."/>
            <person name="Seaver E.C."/>
            <person name="Weisblat D.A."/>
            <person name="Putnam N.H."/>
            <person name="Rokhsar D.S."/>
        </authorList>
    </citation>
    <scope>NUCLEOTIDE SEQUENCE</scope>
    <source>
        <strain evidence="2 4">I ESC-2004</strain>
    </source>
</reference>
<gene>
    <name evidence="2" type="ORF">CAPTEDRAFT_208472</name>
</gene>
<accession>R7VAJ3</accession>
<feature type="compositionally biased region" description="Basic and acidic residues" evidence="1">
    <location>
        <begin position="191"/>
        <end position="207"/>
    </location>
</feature>
<dbReference type="EMBL" id="AMQN01005339">
    <property type="status" value="NOT_ANNOTATED_CDS"/>
    <property type="molecule type" value="Genomic_DNA"/>
</dbReference>
<evidence type="ECO:0000313" key="2">
    <source>
        <dbReference type="EMBL" id="ELU12700.1"/>
    </source>
</evidence>
<protein>
    <submittedName>
        <fullName evidence="2 3">Uncharacterized protein</fullName>
    </submittedName>
</protein>
<reference evidence="4" key="1">
    <citation type="submission" date="2012-12" db="EMBL/GenBank/DDBJ databases">
        <authorList>
            <person name="Hellsten U."/>
            <person name="Grimwood J."/>
            <person name="Chapman J.A."/>
            <person name="Shapiro H."/>
            <person name="Aerts A."/>
            <person name="Otillar R.P."/>
            <person name="Terry A.Y."/>
            <person name="Boore J.L."/>
            <person name="Simakov O."/>
            <person name="Marletaz F."/>
            <person name="Cho S.-J."/>
            <person name="Edsinger-Gonzales E."/>
            <person name="Havlak P."/>
            <person name="Kuo D.-H."/>
            <person name="Larsson T."/>
            <person name="Lv J."/>
            <person name="Arendt D."/>
            <person name="Savage R."/>
            <person name="Osoegawa K."/>
            <person name="de Jong P."/>
            <person name="Lindberg D.R."/>
            <person name="Seaver E.C."/>
            <person name="Weisblat D.A."/>
            <person name="Putnam N.H."/>
            <person name="Grigoriev I.V."/>
            <person name="Rokhsar D.S."/>
        </authorList>
    </citation>
    <scope>NUCLEOTIDE SEQUENCE</scope>
    <source>
        <strain evidence="4">I ESC-2004</strain>
    </source>
</reference>
<dbReference type="Proteomes" id="UP000014760">
    <property type="component" value="Unassembled WGS sequence"/>
</dbReference>
<feature type="compositionally biased region" description="Basic and acidic residues" evidence="1">
    <location>
        <begin position="69"/>
        <end position="78"/>
    </location>
</feature>
<proteinExistence type="predicted"/>
<dbReference type="EMBL" id="KB295744">
    <property type="protein sequence ID" value="ELU12700.1"/>
    <property type="molecule type" value="Genomic_DNA"/>
</dbReference>
<dbReference type="EnsemblMetazoa" id="CapteT208472">
    <property type="protein sequence ID" value="CapteP208472"/>
    <property type="gene ID" value="CapteG208472"/>
</dbReference>
<evidence type="ECO:0000313" key="4">
    <source>
        <dbReference type="Proteomes" id="UP000014760"/>
    </source>
</evidence>
<dbReference type="HOGENOM" id="CLU_1090875_0_0_1"/>
<sequence length="255" mass="28170">MSPGTFVSIRVLFQRKGQPKWQPGFQVIGSCGPTLPIRNVDTSKIYRLNQRDVRVIPEILPYEEIDPLSPKKDRKENDLPETASPLILPDEPNIGNQIALASIALLCTHLNFVHQTLSGVNRSLTMFPCPFKVPLNPNPESLPKALDIPNSAMLSPFPNVALLVYSLVRLVRTISRFDDWIGLPNPMIYPDDDRNPQQTTHDDQPERRLHNTCGFELISIYSQRTAMASSSANHPSADAAIASSSMAAFSSSAGV</sequence>
<dbReference type="AlphaFoldDB" id="R7VAJ3"/>
<evidence type="ECO:0000256" key="1">
    <source>
        <dbReference type="SAM" id="MobiDB-lite"/>
    </source>
</evidence>
<reference evidence="3" key="3">
    <citation type="submission" date="2015-06" db="UniProtKB">
        <authorList>
            <consortium name="EnsemblMetazoa"/>
        </authorList>
    </citation>
    <scope>IDENTIFICATION</scope>
</reference>
<name>R7VAJ3_CAPTE</name>
<keyword evidence="4" id="KW-1185">Reference proteome</keyword>
<evidence type="ECO:0000313" key="3">
    <source>
        <dbReference type="EnsemblMetazoa" id="CapteP208472"/>
    </source>
</evidence>
<feature type="region of interest" description="Disordered" evidence="1">
    <location>
        <begin position="67"/>
        <end position="86"/>
    </location>
</feature>
<organism evidence="2">
    <name type="scientific">Capitella teleta</name>
    <name type="common">Polychaete worm</name>
    <dbReference type="NCBI Taxonomy" id="283909"/>
    <lineage>
        <taxon>Eukaryota</taxon>
        <taxon>Metazoa</taxon>
        <taxon>Spiralia</taxon>
        <taxon>Lophotrochozoa</taxon>
        <taxon>Annelida</taxon>
        <taxon>Polychaeta</taxon>
        <taxon>Sedentaria</taxon>
        <taxon>Scolecida</taxon>
        <taxon>Capitellidae</taxon>
        <taxon>Capitella</taxon>
    </lineage>
</organism>